<organism evidence="7 8">
    <name type="scientific">Microbulbifer okhotskensis</name>
    <dbReference type="NCBI Taxonomy" id="2926617"/>
    <lineage>
        <taxon>Bacteria</taxon>
        <taxon>Pseudomonadati</taxon>
        <taxon>Pseudomonadota</taxon>
        <taxon>Gammaproteobacteria</taxon>
        <taxon>Cellvibrionales</taxon>
        <taxon>Microbulbiferaceae</taxon>
        <taxon>Microbulbifer</taxon>
    </lineage>
</organism>
<comment type="caution">
    <text evidence="7">The sequence shown here is derived from an EMBL/GenBank/DDBJ whole genome shotgun (WGS) entry which is preliminary data.</text>
</comment>
<dbReference type="GO" id="GO:0046872">
    <property type="term" value="F:metal ion binding"/>
    <property type="evidence" value="ECO:0007669"/>
    <property type="project" value="UniProtKB-KW"/>
</dbReference>
<dbReference type="Pfam" id="PF02630">
    <property type="entry name" value="SCO1-SenC"/>
    <property type="match status" value="1"/>
</dbReference>
<name>A0A9X2EP89_9GAMM</name>
<keyword evidence="4" id="KW-1015">Disulfide bond</keyword>
<evidence type="ECO:0000313" key="8">
    <source>
        <dbReference type="Proteomes" id="UP001139028"/>
    </source>
</evidence>
<dbReference type="Gene3D" id="3.40.30.10">
    <property type="entry name" value="Glutaredoxin"/>
    <property type="match status" value="1"/>
</dbReference>
<sequence>MNQLTLTKGGSISRISCWNSWPLRAQARQHRGIGKNALWNKIIVILFLVLLFPIPSAWSNSNLPDDSVYHVASSWLDQNGRKINISDLQGRVQVVSFVYTYCEHSCPIILANLRRIEQQVSAIEQSDIQFLLISLDPERDNPELLKRYIQDKGLNECRWTMLNGNPDDVLELSALLGVRYKPMSNDKKDIAHSNMITVLSKQGKISYQMKGVNEGVEDVVSAISKVVLADSGEDAKRPTANCPPETVN</sequence>
<dbReference type="RefSeq" id="WP_252468812.1">
    <property type="nucleotide sequence ID" value="NZ_JALBWM010000056.1"/>
</dbReference>
<dbReference type="PANTHER" id="PTHR12151">
    <property type="entry name" value="ELECTRON TRANSPORT PROTIN SCO1/SENC FAMILY MEMBER"/>
    <property type="match status" value="1"/>
</dbReference>
<protein>
    <submittedName>
        <fullName evidence="7">SCO family protein</fullName>
    </submittedName>
</protein>
<feature type="binding site" evidence="3">
    <location>
        <position position="192"/>
    </location>
    <ligand>
        <name>Cu cation</name>
        <dbReference type="ChEBI" id="CHEBI:23378"/>
    </ligand>
</feature>
<evidence type="ECO:0000313" key="7">
    <source>
        <dbReference type="EMBL" id="MCO1335289.1"/>
    </source>
</evidence>
<evidence type="ECO:0000256" key="5">
    <source>
        <dbReference type="SAM" id="Phobius"/>
    </source>
</evidence>
<dbReference type="AlphaFoldDB" id="A0A9X2EP89"/>
<comment type="similarity">
    <text evidence="1">Belongs to the SCO1/2 family.</text>
</comment>
<keyword evidence="3" id="KW-0479">Metal-binding</keyword>
<dbReference type="InterPro" id="IPR013766">
    <property type="entry name" value="Thioredoxin_domain"/>
</dbReference>
<reference evidence="7" key="1">
    <citation type="journal article" date="2022" name="Arch. Microbiol.">
        <title>Microbulbifer okhotskensis sp. nov., isolated from a deep bottom sediment of the Okhotsk Sea.</title>
        <authorList>
            <person name="Romanenko L."/>
            <person name="Kurilenko V."/>
            <person name="Otstavnykh N."/>
            <person name="Velansky P."/>
            <person name="Isaeva M."/>
            <person name="Mikhailov V."/>
        </authorList>
    </citation>
    <scope>NUCLEOTIDE SEQUENCE</scope>
    <source>
        <strain evidence="7">OS29</strain>
    </source>
</reference>
<dbReference type="PANTHER" id="PTHR12151:SF25">
    <property type="entry name" value="LINALOOL DEHYDRATASE_ISOMERASE DOMAIN-CONTAINING PROTEIN"/>
    <property type="match status" value="1"/>
</dbReference>
<feature type="binding site" evidence="3">
    <location>
        <position position="106"/>
    </location>
    <ligand>
        <name>Cu cation</name>
        <dbReference type="ChEBI" id="CHEBI:23378"/>
    </ligand>
</feature>
<evidence type="ECO:0000259" key="6">
    <source>
        <dbReference type="PROSITE" id="PS51352"/>
    </source>
</evidence>
<keyword evidence="2 3" id="KW-0186">Copper</keyword>
<dbReference type="InterPro" id="IPR003782">
    <property type="entry name" value="SCO1/SenC"/>
</dbReference>
<dbReference type="CDD" id="cd02968">
    <property type="entry name" value="SCO"/>
    <property type="match status" value="1"/>
</dbReference>
<proteinExistence type="inferred from homology"/>
<evidence type="ECO:0000256" key="4">
    <source>
        <dbReference type="PIRSR" id="PIRSR603782-2"/>
    </source>
</evidence>
<gene>
    <name evidence="7" type="ORF">MO867_13205</name>
</gene>
<keyword evidence="5" id="KW-0472">Membrane</keyword>
<feature type="disulfide bond" description="Redox-active" evidence="4">
    <location>
        <begin position="102"/>
        <end position="106"/>
    </location>
</feature>
<dbReference type="PROSITE" id="PS51352">
    <property type="entry name" value="THIOREDOXIN_2"/>
    <property type="match status" value="1"/>
</dbReference>
<keyword evidence="8" id="KW-1185">Reference proteome</keyword>
<accession>A0A9X2EP89</accession>
<dbReference type="InterPro" id="IPR036249">
    <property type="entry name" value="Thioredoxin-like_sf"/>
</dbReference>
<keyword evidence="5" id="KW-1133">Transmembrane helix</keyword>
<dbReference type="EMBL" id="JALBWM010000056">
    <property type="protein sequence ID" value="MCO1335289.1"/>
    <property type="molecule type" value="Genomic_DNA"/>
</dbReference>
<dbReference type="Proteomes" id="UP001139028">
    <property type="component" value="Unassembled WGS sequence"/>
</dbReference>
<evidence type="ECO:0000256" key="3">
    <source>
        <dbReference type="PIRSR" id="PIRSR603782-1"/>
    </source>
</evidence>
<evidence type="ECO:0000256" key="2">
    <source>
        <dbReference type="ARBA" id="ARBA00023008"/>
    </source>
</evidence>
<feature type="transmembrane region" description="Helical" evidence="5">
    <location>
        <begin position="38"/>
        <end position="58"/>
    </location>
</feature>
<feature type="domain" description="Thioredoxin" evidence="6">
    <location>
        <begin position="48"/>
        <end position="228"/>
    </location>
</feature>
<feature type="binding site" evidence="3">
    <location>
        <position position="102"/>
    </location>
    <ligand>
        <name>Cu cation</name>
        <dbReference type="ChEBI" id="CHEBI:23378"/>
    </ligand>
</feature>
<evidence type="ECO:0000256" key="1">
    <source>
        <dbReference type="ARBA" id="ARBA00010996"/>
    </source>
</evidence>
<keyword evidence="5" id="KW-0812">Transmembrane</keyword>
<dbReference type="SUPFAM" id="SSF52833">
    <property type="entry name" value="Thioredoxin-like"/>
    <property type="match status" value="1"/>
</dbReference>